<protein>
    <submittedName>
        <fullName evidence="2">Uncharacterized protein</fullName>
    </submittedName>
</protein>
<feature type="compositionally biased region" description="Basic residues" evidence="1">
    <location>
        <begin position="1"/>
        <end position="16"/>
    </location>
</feature>
<organism evidence="2 3">
    <name type="scientific">Symbiodinium pilosum</name>
    <name type="common">Dinoflagellate</name>
    <dbReference type="NCBI Taxonomy" id="2952"/>
    <lineage>
        <taxon>Eukaryota</taxon>
        <taxon>Sar</taxon>
        <taxon>Alveolata</taxon>
        <taxon>Dinophyceae</taxon>
        <taxon>Suessiales</taxon>
        <taxon>Symbiodiniaceae</taxon>
        <taxon>Symbiodinium</taxon>
    </lineage>
</organism>
<gene>
    <name evidence="2" type="ORF">SPIL2461_LOCUS3100</name>
</gene>
<dbReference type="EMBL" id="CAJNIZ010003658">
    <property type="protein sequence ID" value="CAE7224524.1"/>
    <property type="molecule type" value="Genomic_DNA"/>
</dbReference>
<feature type="region of interest" description="Disordered" evidence="1">
    <location>
        <begin position="1"/>
        <end position="24"/>
    </location>
</feature>
<evidence type="ECO:0000313" key="2">
    <source>
        <dbReference type="EMBL" id="CAE7224524.1"/>
    </source>
</evidence>
<dbReference type="OrthoDB" id="446682at2759"/>
<reference evidence="2" key="1">
    <citation type="submission" date="2021-02" db="EMBL/GenBank/DDBJ databases">
        <authorList>
            <person name="Dougan E. K."/>
            <person name="Rhodes N."/>
            <person name="Thang M."/>
            <person name="Chan C."/>
        </authorList>
    </citation>
    <scope>NUCLEOTIDE SEQUENCE</scope>
</reference>
<dbReference type="Proteomes" id="UP000649617">
    <property type="component" value="Unassembled WGS sequence"/>
</dbReference>
<sequence length="348" mass="38496">MKKMKMLKKKKAKTVKSKAGTPKIETSVSKRSEFTKAALEASAKVGAPVGGLIVQACEAAHAEAPAAPKLRPIWKRALWRTYGKTKAVSVWVSEECLRGKPSCWHLAKALHSMYDNNQLPEHDEDTSNMVAVLPSVDFDPGAFPKPDECDHPFFAYVLCRGDAAREIARGFVADVCAKHGLKKDSDGAYKSGDYLTIVKKFPKQLKKAAQNLRAHEFDYEKDEPLTLIDRAGTKTKAAYNCITKATVVHEVKSLANMADVKVASIDRPPKWCSDGSDKYFKLSIHGVVHWFNLRIRACRILPHKHLGALPNGGDDDAEEEALTEAEVKFLRKAPLAWKLSCEALPECV</sequence>
<accession>A0A812KCG5</accession>
<evidence type="ECO:0000313" key="3">
    <source>
        <dbReference type="Proteomes" id="UP000649617"/>
    </source>
</evidence>
<evidence type="ECO:0000256" key="1">
    <source>
        <dbReference type="SAM" id="MobiDB-lite"/>
    </source>
</evidence>
<name>A0A812KCG5_SYMPI</name>
<proteinExistence type="predicted"/>
<comment type="caution">
    <text evidence="2">The sequence shown here is derived from an EMBL/GenBank/DDBJ whole genome shotgun (WGS) entry which is preliminary data.</text>
</comment>
<dbReference type="AlphaFoldDB" id="A0A812KCG5"/>
<keyword evidence="3" id="KW-1185">Reference proteome</keyword>